<dbReference type="InterPro" id="IPR000385">
    <property type="entry name" value="MoaA_NifB_PqqE_Fe-S-bd_CS"/>
</dbReference>
<keyword evidence="11" id="KW-0456">Lyase</keyword>
<evidence type="ECO:0000256" key="7">
    <source>
        <dbReference type="ARBA" id="ARBA00023004"/>
    </source>
</evidence>
<dbReference type="PROSITE" id="PS51918">
    <property type="entry name" value="RADICAL_SAM"/>
    <property type="match status" value="1"/>
</dbReference>
<dbReference type="GO" id="GO:0005525">
    <property type="term" value="F:GTP binding"/>
    <property type="evidence" value="ECO:0007669"/>
    <property type="project" value="UniProtKB-KW"/>
</dbReference>
<keyword evidence="7" id="KW-0408">Iron</keyword>
<dbReference type="EC" id="4.1.99.22" evidence="2"/>
<dbReference type="EMBL" id="VNHX01000012">
    <property type="protein sequence ID" value="TYP94454.1"/>
    <property type="molecule type" value="Genomic_DNA"/>
</dbReference>
<dbReference type="CDD" id="cd21117">
    <property type="entry name" value="Twitch_MoaA"/>
    <property type="match status" value="1"/>
</dbReference>
<dbReference type="GO" id="GO:0046872">
    <property type="term" value="F:metal ion binding"/>
    <property type="evidence" value="ECO:0007669"/>
    <property type="project" value="UniProtKB-KW"/>
</dbReference>
<dbReference type="CDD" id="cd01335">
    <property type="entry name" value="Radical_SAM"/>
    <property type="match status" value="1"/>
</dbReference>
<dbReference type="InterPro" id="IPR040064">
    <property type="entry name" value="MoaA-like"/>
</dbReference>
<evidence type="ECO:0000256" key="2">
    <source>
        <dbReference type="ARBA" id="ARBA00012167"/>
    </source>
</evidence>
<keyword evidence="5" id="KW-0479">Metal-binding</keyword>
<evidence type="ECO:0000256" key="9">
    <source>
        <dbReference type="ARBA" id="ARBA00023134"/>
    </source>
</evidence>
<keyword evidence="9" id="KW-0342">GTP-binding</keyword>
<evidence type="ECO:0000259" key="13">
    <source>
        <dbReference type="PROSITE" id="PS51918"/>
    </source>
</evidence>
<evidence type="ECO:0000313" key="14">
    <source>
        <dbReference type="EMBL" id="TYP94454.1"/>
    </source>
</evidence>
<dbReference type="Pfam" id="PF06463">
    <property type="entry name" value="Mob_synth_C"/>
    <property type="match status" value="1"/>
</dbReference>
<dbReference type="Gene3D" id="3.20.20.70">
    <property type="entry name" value="Aldolase class I"/>
    <property type="match status" value="1"/>
</dbReference>
<comment type="caution">
    <text evidence="14">The sequence shown here is derived from an EMBL/GenBank/DDBJ whole genome shotgun (WGS) entry which is preliminary data.</text>
</comment>
<keyword evidence="15" id="KW-1185">Reference proteome</keyword>
<dbReference type="SFLD" id="SFLDS00029">
    <property type="entry name" value="Radical_SAM"/>
    <property type="match status" value="1"/>
</dbReference>
<dbReference type="AlphaFoldDB" id="A0A5S5DFP3"/>
<feature type="domain" description="Radical SAM core" evidence="13">
    <location>
        <begin position="5"/>
        <end position="223"/>
    </location>
</feature>
<comment type="cofactor">
    <cofactor evidence="1">
        <name>[4Fe-4S] cluster</name>
        <dbReference type="ChEBI" id="CHEBI:49883"/>
    </cofactor>
</comment>
<dbReference type="InterPro" id="IPR058240">
    <property type="entry name" value="rSAM_sf"/>
</dbReference>
<proteinExistence type="predicted"/>
<dbReference type="InterPro" id="IPR013483">
    <property type="entry name" value="MoaA"/>
</dbReference>
<dbReference type="SFLD" id="SFLDG01383">
    <property type="entry name" value="cyclic_pyranopterin_phosphate"/>
    <property type="match status" value="1"/>
</dbReference>
<dbReference type="UniPathway" id="UPA00344"/>
<dbReference type="GO" id="GO:0061798">
    <property type="term" value="F:GTP 3',8'-cyclase activity"/>
    <property type="evidence" value="ECO:0007669"/>
    <property type="project" value="UniProtKB-EC"/>
</dbReference>
<keyword evidence="8" id="KW-0411">Iron-sulfur</keyword>
<evidence type="ECO:0000256" key="12">
    <source>
        <dbReference type="ARBA" id="ARBA00048697"/>
    </source>
</evidence>
<dbReference type="SUPFAM" id="SSF102114">
    <property type="entry name" value="Radical SAM enzymes"/>
    <property type="match status" value="1"/>
</dbReference>
<dbReference type="GO" id="GO:0006777">
    <property type="term" value="P:Mo-molybdopterin cofactor biosynthetic process"/>
    <property type="evidence" value="ECO:0007669"/>
    <property type="project" value="UniProtKB-KW"/>
</dbReference>
<keyword evidence="3" id="KW-0004">4Fe-4S</keyword>
<accession>A0A5S5DFP3</accession>
<dbReference type="GO" id="GO:0051539">
    <property type="term" value="F:4 iron, 4 sulfur cluster binding"/>
    <property type="evidence" value="ECO:0007669"/>
    <property type="project" value="UniProtKB-KW"/>
</dbReference>
<sequence length="328" mass="36860">MITDKFGRTASYLRLAVVDRCNLRCTYCMPADGLEWLPKAELMTPMEILRLCRIFTEMGVDKIRITGGEPFLRKDLLPLLKEITRLSGVRDVGITTNGLLTEQYIPHLKAIGIRSINLSLDTLDPARFFSISRRHGLERVLNTLNSLIKHGFDIKINTVVMGNTNIADIVPLINLTRNHPISVRFIEEMPFNGDIHSATTTWTASHITDYIRQHFPLLKKNSRQAHSTSCSYAIPGHQGDIGIIAAYTRSFCGDCNRLRLTPYGLLKTCLYRADGVDLKTAIRQGYDDDDLKQMIRQAVWDKATDGWKAENLSASRAATYQSMATIGG</sequence>
<name>A0A5S5DFP3_9SPHI</name>
<evidence type="ECO:0000313" key="15">
    <source>
        <dbReference type="Proteomes" id="UP000325105"/>
    </source>
</evidence>
<dbReference type="SMART" id="SM00729">
    <property type="entry name" value="Elp3"/>
    <property type="match status" value="1"/>
</dbReference>
<dbReference type="InterPro" id="IPR050105">
    <property type="entry name" value="MoCo_biosynth_MoaA/MoaC"/>
</dbReference>
<keyword evidence="4" id="KW-0949">S-adenosyl-L-methionine</keyword>
<evidence type="ECO:0000256" key="11">
    <source>
        <dbReference type="ARBA" id="ARBA00023239"/>
    </source>
</evidence>
<dbReference type="SFLD" id="SFLDG01386">
    <property type="entry name" value="main_SPASM_domain-containing"/>
    <property type="match status" value="1"/>
</dbReference>
<evidence type="ECO:0000256" key="6">
    <source>
        <dbReference type="ARBA" id="ARBA00022741"/>
    </source>
</evidence>
<dbReference type="GO" id="GO:0061799">
    <property type="term" value="F:cyclic pyranopterin monophosphate synthase activity"/>
    <property type="evidence" value="ECO:0007669"/>
    <property type="project" value="TreeGrafter"/>
</dbReference>
<evidence type="ECO:0000256" key="3">
    <source>
        <dbReference type="ARBA" id="ARBA00022485"/>
    </source>
</evidence>
<keyword evidence="10" id="KW-0501">Molybdenum cofactor biosynthesis</keyword>
<dbReference type="OrthoDB" id="9763993at2"/>
<dbReference type="PROSITE" id="PS01305">
    <property type="entry name" value="MOAA_NIFB_PQQE"/>
    <property type="match status" value="1"/>
</dbReference>
<dbReference type="Proteomes" id="UP000325105">
    <property type="component" value="Unassembled WGS sequence"/>
</dbReference>
<keyword evidence="6" id="KW-0547">Nucleotide-binding</keyword>
<dbReference type="PANTHER" id="PTHR22960">
    <property type="entry name" value="MOLYBDOPTERIN COFACTOR SYNTHESIS PROTEIN A"/>
    <property type="match status" value="1"/>
</dbReference>
<evidence type="ECO:0000256" key="8">
    <source>
        <dbReference type="ARBA" id="ARBA00023014"/>
    </source>
</evidence>
<protein>
    <recommendedName>
        <fullName evidence="2">GTP 3',8-cyclase</fullName>
        <ecNumber evidence="2">4.1.99.22</ecNumber>
    </recommendedName>
</protein>
<dbReference type="InterPro" id="IPR010505">
    <property type="entry name" value="MoaA_twitch"/>
</dbReference>
<dbReference type="Pfam" id="PF04055">
    <property type="entry name" value="Radical_SAM"/>
    <property type="match status" value="1"/>
</dbReference>
<organism evidence="14 15">
    <name type="scientific">Sphingobacterium allocomposti</name>
    <dbReference type="NCBI Taxonomy" id="415956"/>
    <lineage>
        <taxon>Bacteria</taxon>
        <taxon>Pseudomonadati</taxon>
        <taxon>Bacteroidota</taxon>
        <taxon>Sphingobacteriia</taxon>
        <taxon>Sphingobacteriales</taxon>
        <taxon>Sphingobacteriaceae</taxon>
        <taxon>Sphingobacterium</taxon>
    </lineage>
</organism>
<evidence type="ECO:0000256" key="1">
    <source>
        <dbReference type="ARBA" id="ARBA00001966"/>
    </source>
</evidence>
<evidence type="ECO:0000256" key="4">
    <source>
        <dbReference type="ARBA" id="ARBA00022691"/>
    </source>
</evidence>
<gene>
    <name evidence="14" type="ORF">BC792_112119</name>
</gene>
<evidence type="ECO:0000256" key="10">
    <source>
        <dbReference type="ARBA" id="ARBA00023150"/>
    </source>
</evidence>
<dbReference type="RefSeq" id="WP_148908936.1">
    <property type="nucleotide sequence ID" value="NZ_VNHX01000012.1"/>
</dbReference>
<comment type="catalytic activity">
    <reaction evidence="12">
        <text>GTP + AH2 + S-adenosyl-L-methionine = (8S)-3',8-cyclo-7,8-dihydroguanosine 5'-triphosphate + 5'-deoxyadenosine + L-methionine + A + H(+)</text>
        <dbReference type="Rhea" id="RHEA:49576"/>
        <dbReference type="ChEBI" id="CHEBI:13193"/>
        <dbReference type="ChEBI" id="CHEBI:15378"/>
        <dbReference type="ChEBI" id="CHEBI:17319"/>
        <dbReference type="ChEBI" id="CHEBI:17499"/>
        <dbReference type="ChEBI" id="CHEBI:37565"/>
        <dbReference type="ChEBI" id="CHEBI:57844"/>
        <dbReference type="ChEBI" id="CHEBI:59789"/>
        <dbReference type="ChEBI" id="CHEBI:131766"/>
        <dbReference type="EC" id="4.1.99.22"/>
    </reaction>
</comment>
<dbReference type="SFLD" id="SFLDG01067">
    <property type="entry name" value="SPASM/twitch_domain_containing"/>
    <property type="match status" value="1"/>
</dbReference>
<dbReference type="InterPro" id="IPR007197">
    <property type="entry name" value="rSAM"/>
</dbReference>
<dbReference type="InterPro" id="IPR013785">
    <property type="entry name" value="Aldolase_TIM"/>
</dbReference>
<dbReference type="PANTHER" id="PTHR22960:SF0">
    <property type="entry name" value="MOLYBDENUM COFACTOR BIOSYNTHESIS PROTEIN 1"/>
    <property type="match status" value="1"/>
</dbReference>
<evidence type="ECO:0000256" key="5">
    <source>
        <dbReference type="ARBA" id="ARBA00022723"/>
    </source>
</evidence>
<reference evidence="14 15" key="1">
    <citation type="submission" date="2019-07" db="EMBL/GenBank/DDBJ databases">
        <title>Genomic Encyclopedia of Archaeal and Bacterial Type Strains, Phase II (KMG-II): from individual species to whole genera.</title>
        <authorList>
            <person name="Goeker M."/>
        </authorList>
    </citation>
    <scope>NUCLEOTIDE SEQUENCE [LARGE SCALE GENOMIC DNA]</scope>
    <source>
        <strain evidence="14 15">DSM 18850</strain>
    </source>
</reference>
<dbReference type="InterPro" id="IPR006638">
    <property type="entry name" value="Elp3/MiaA/NifB-like_rSAM"/>
</dbReference>
<dbReference type="NCBIfam" id="TIGR02666">
    <property type="entry name" value="moaA"/>
    <property type="match status" value="1"/>
</dbReference>